<dbReference type="Proteomes" id="UP001378960">
    <property type="component" value="Unassembled WGS sequence"/>
</dbReference>
<keyword evidence="3" id="KW-1185">Reference proteome</keyword>
<reference evidence="2 3" key="1">
    <citation type="journal article" date="2023" name="Elife">
        <title>Identification of key yeast species and microbe-microbe interactions impacting larval growth of Drosophila in the wild.</title>
        <authorList>
            <person name="Mure A."/>
            <person name="Sugiura Y."/>
            <person name="Maeda R."/>
            <person name="Honda K."/>
            <person name="Sakurai N."/>
            <person name="Takahashi Y."/>
            <person name="Watada M."/>
            <person name="Katoh T."/>
            <person name="Gotoh A."/>
            <person name="Gotoh Y."/>
            <person name="Taniguchi I."/>
            <person name="Nakamura K."/>
            <person name="Hayashi T."/>
            <person name="Katayama T."/>
            <person name="Uemura T."/>
            <person name="Hattori Y."/>
        </authorList>
    </citation>
    <scope>NUCLEOTIDE SEQUENCE [LARGE SCALE GENOMIC DNA]</scope>
    <source>
        <strain evidence="2 3">PK-24</strain>
    </source>
</reference>
<sequence length="470" mass="54214">MFHRNKNKPLELSLNGSNYAPAPSPKSIQPQAATGSKKQPEKVVEPRNYHPNPQTVNHQSRNYQGELSPQQLAFAYNQINRPIPVPINEKPKPTIINNYYYVQNPPMSPNMPNMPPPPPNMSQHMPSSPIVSRSPNDRYNDQRNYDYNNNIMRTKNNSSSSSIPSNSTRHSHQKRYVSMPPQMTNNRMTNSINNEHQNRSSSRSSNSSLLSMNRRDNYSYDDNDSLQYDSFVGKSSQNHSPKRLSPRKHYESFHEKADIYSSASILSDEISSKRSLKNSNNDGIIDAKIPIIDVDNELNDDLESMNLSNNNKYNNLINQLILFEDDQINVHNEKIHKIFENLTNSNDLISIEQLGATLYDPYKSQTRFTFKSLEIILKTFASSSLNYELDLRCFVKMCKFVKGCYTSFNYHDKRGNDHVLDFEEFQKALKSNKINCPDYLLAKIFENSESIDLENYITAIILIRKNEKKH</sequence>
<dbReference type="InterPro" id="IPR011992">
    <property type="entry name" value="EF-hand-dom_pair"/>
</dbReference>
<name>A0AAV5R2I4_PICKL</name>
<feature type="compositionally biased region" description="Polar residues" evidence="1">
    <location>
        <begin position="51"/>
        <end position="60"/>
    </location>
</feature>
<protein>
    <recommendedName>
        <fullName evidence="4">EF-hand domain-containing protein</fullName>
    </recommendedName>
</protein>
<dbReference type="SUPFAM" id="SSF47473">
    <property type="entry name" value="EF-hand"/>
    <property type="match status" value="1"/>
</dbReference>
<feature type="compositionally biased region" description="Basic and acidic residues" evidence="1">
    <location>
        <begin position="38"/>
        <end position="48"/>
    </location>
</feature>
<feature type="compositionally biased region" description="Basic and acidic residues" evidence="1">
    <location>
        <begin position="135"/>
        <end position="144"/>
    </location>
</feature>
<feature type="compositionally biased region" description="Polar residues" evidence="1">
    <location>
        <begin position="181"/>
        <end position="195"/>
    </location>
</feature>
<organism evidence="2 3">
    <name type="scientific">Pichia kluyveri</name>
    <name type="common">Yeast</name>
    <dbReference type="NCBI Taxonomy" id="36015"/>
    <lineage>
        <taxon>Eukaryota</taxon>
        <taxon>Fungi</taxon>
        <taxon>Dikarya</taxon>
        <taxon>Ascomycota</taxon>
        <taxon>Saccharomycotina</taxon>
        <taxon>Pichiomycetes</taxon>
        <taxon>Pichiales</taxon>
        <taxon>Pichiaceae</taxon>
        <taxon>Pichia</taxon>
    </lineage>
</organism>
<dbReference type="AlphaFoldDB" id="A0AAV5R2I4"/>
<gene>
    <name evidence="2" type="ORF">DAPK24_019880</name>
</gene>
<dbReference type="Gene3D" id="1.10.238.10">
    <property type="entry name" value="EF-hand"/>
    <property type="match status" value="1"/>
</dbReference>
<proteinExistence type="predicted"/>
<feature type="region of interest" description="Disordered" evidence="1">
    <location>
        <begin position="1"/>
        <end position="60"/>
    </location>
</feature>
<feature type="compositionally biased region" description="Low complexity" evidence="1">
    <location>
        <begin position="145"/>
        <end position="167"/>
    </location>
</feature>
<evidence type="ECO:0008006" key="4">
    <source>
        <dbReference type="Google" id="ProtNLM"/>
    </source>
</evidence>
<feature type="region of interest" description="Disordered" evidence="1">
    <location>
        <begin position="110"/>
        <end position="250"/>
    </location>
</feature>
<feature type="compositionally biased region" description="Pro residues" evidence="1">
    <location>
        <begin position="110"/>
        <end position="120"/>
    </location>
</feature>
<comment type="caution">
    <text evidence="2">The sequence shown here is derived from an EMBL/GenBank/DDBJ whole genome shotgun (WGS) entry which is preliminary data.</text>
</comment>
<dbReference type="EMBL" id="BTGB01000002">
    <property type="protein sequence ID" value="GMM45413.1"/>
    <property type="molecule type" value="Genomic_DNA"/>
</dbReference>
<accession>A0AAV5R2I4</accession>
<evidence type="ECO:0000313" key="2">
    <source>
        <dbReference type="EMBL" id="GMM45413.1"/>
    </source>
</evidence>
<evidence type="ECO:0000313" key="3">
    <source>
        <dbReference type="Proteomes" id="UP001378960"/>
    </source>
</evidence>
<feature type="compositionally biased region" description="Low complexity" evidence="1">
    <location>
        <begin position="199"/>
        <end position="211"/>
    </location>
</feature>
<feature type="compositionally biased region" description="Polar residues" evidence="1">
    <location>
        <begin position="26"/>
        <end position="37"/>
    </location>
</feature>
<evidence type="ECO:0000256" key="1">
    <source>
        <dbReference type="SAM" id="MobiDB-lite"/>
    </source>
</evidence>